<reference evidence="7 8" key="1">
    <citation type="journal article" date="2017" name="BMC Genomics">
        <title>Genomic analysis of methanogenic archaea reveals a shift towards energy conservation.</title>
        <authorList>
            <person name="Gilmore S.P."/>
            <person name="Henske J.K."/>
            <person name="Sexton J.A."/>
            <person name="Solomon K.V."/>
            <person name="Seppala S."/>
            <person name="Yoo J.I."/>
            <person name="Huyett L.M."/>
            <person name="Pressman A."/>
            <person name="Cogan J.Z."/>
            <person name="Kivenson V."/>
            <person name="Peng X."/>
            <person name="Tan Y."/>
            <person name="Valentine D.L."/>
            <person name="O'Malley M.A."/>
        </authorList>
    </citation>
    <scope>NUCLEOTIDE SEQUENCE [LARGE SCALE GENOMIC DNA]</scope>
    <source>
        <strain evidence="7 8">M.o.H.</strain>
    </source>
</reference>
<keyword evidence="8" id="KW-1185">Reference proteome</keyword>
<evidence type="ECO:0000256" key="3">
    <source>
        <dbReference type="ARBA" id="ARBA00023002"/>
    </source>
</evidence>
<name>A0A2A2H5A0_METBR</name>
<evidence type="ECO:0000256" key="4">
    <source>
        <dbReference type="ARBA" id="ARBA00023157"/>
    </source>
</evidence>
<organism evidence="7 8">
    <name type="scientific">Methanobacterium bryantii</name>
    <dbReference type="NCBI Taxonomy" id="2161"/>
    <lineage>
        <taxon>Archaea</taxon>
        <taxon>Methanobacteriati</taxon>
        <taxon>Methanobacteriota</taxon>
        <taxon>Methanomada group</taxon>
        <taxon>Methanobacteria</taxon>
        <taxon>Methanobacteriales</taxon>
        <taxon>Methanobacteriaceae</taxon>
        <taxon>Methanobacterium</taxon>
    </lineage>
</organism>
<protein>
    <submittedName>
        <fullName evidence="7">Thioredoxin reductase</fullName>
    </submittedName>
</protein>
<dbReference type="InterPro" id="IPR050097">
    <property type="entry name" value="Ferredoxin-NADP_redctase_2"/>
</dbReference>
<evidence type="ECO:0000256" key="2">
    <source>
        <dbReference type="ARBA" id="ARBA00022827"/>
    </source>
</evidence>
<dbReference type="InterPro" id="IPR036188">
    <property type="entry name" value="FAD/NAD-bd_sf"/>
</dbReference>
<gene>
    <name evidence="7" type="ORF">ASJ80_06885</name>
</gene>
<dbReference type="PANTHER" id="PTHR48105">
    <property type="entry name" value="THIOREDOXIN REDUCTASE 1-RELATED-RELATED"/>
    <property type="match status" value="1"/>
</dbReference>
<evidence type="ECO:0000259" key="6">
    <source>
        <dbReference type="Pfam" id="PF07992"/>
    </source>
</evidence>
<proteinExistence type="predicted"/>
<dbReference type="SUPFAM" id="SSF51905">
    <property type="entry name" value="FAD/NAD(P)-binding domain"/>
    <property type="match status" value="1"/>
</dbReference>
<evidence type="ECO:0000256" key="5">
    <source>
        <dbReference type="ARBA" id="ARBA00023284"/>
    </source>
</evidence>
<dbReference type="PROSITE" id="PS00573">
    <property type="entry name" value="PYRIDINE_REDOX_2"/>
    <property type="match status" value="1"/>
</dbReference>
<dbReference type="EMBL" id="LMVM01000023">
    <property type="protein sequence ID" value="PAV04547.1"/>
    <property type="molecule type" value="Genomic_DNA"/>
</dbReference>
<evidence type="ECO:0000256" key="1">
    <source>
        <dbReference type="ARBA" id="ARBA00022630"/>
    </source>
</evidence>
<dbReference type="InterPro" id="IPR008255">
    <property type="entry name" value="Pyr_nucl-diS_OxRdtase_2_AS"/>
</dbReference>
<evidence type="ECO:0000313" key="7">
    <source>
        <dbReference type="EMBL" id="PAV04547.1"/>
    </source>
</evidence>
<accession>A0A2A2H5A0</accession>
<keyword evidence="1" id="KW-0285">Flavoprotein</keyword>
<dbReference type="GO" id="GO:0016668">
    <property type="term" value="F:oxidoreductase activity, acting on a sulfur group of donors, NAD(P) as acceptor"/>
    <property type="evidence" value="ECO:0007669"/>
    <property type="project" value="UniProtKB-ARBA"/>
</dbReference>
<dbReference type="AlphaFoldDB" id="A0A2A2H5A0"/>
<sequence>MDEYDVIIIGSGPAGLTAGIYAGRQGLKTLILEKQLAGGAGLMVPNMENYPGFELVSGKVLIDYTKKQALKYAKINEMEEVKKLEIISDHEIKVSSQKAEYKAKSVILCTGTTHRKLNAPGEKEFLGRGVFYCAVCDGPLFMGKRILIVGGGNTAIQGALYLDTIGSYTAVAHRRDELRAEKYLQEKLKEKDIAMFWDSVIDEIKGDMFVKSVVLLNKKTNEKNEYPIDGIFIAVGDIPSNGIAKDIRLETDKNGYIITDKSQKTSIQGIYSAGDVTGGVNQWVVACGEGAVAALSAYDDLMRIS</sequence>
<keyword evidence="4" id="KW-1015">Disulfide bond</keyword>
<dbReference type="Gene3D" id="3.50.50.60">
    <property type="entry name" value="FAD/NAD(P)-binding domain"/>
    <property type="match status" value="2"/>
</dbReference>
<keyword evidence="2" id="KW-0274">FAD</keyword>
<comment type="caution">
    <text evidence="7">The sequence shown here is derived from an EMBL/GenBank/DDBJ whole genome shotgun (WGS) entry which is preliminary data.</text>
</comment>
<dbReference type="RefSeq" id="WP_069582835.1">
    <property type="nucleotide sequence ID" value="NZ_LMVM01000023.1"/>
</dbReference>
<dbReference type="PRINTS" id="PR00368">
    <property type="entry name" value="FADPNR"/>
</dbReference>
<dbReference type="InterPro" id="IPR023753">
    <property type="entry name" value="FAD/NAD-binding_dom"/>
</dbReference>
<evidence type="ECO:0000313" key="8">
    <source>
        <dbReference type="Proteomes" id="UP000217784"/>
    </source>
</evidence>
<dbReference type="Pfam" id="PF07992">
    <property type="entry name" value="Pyr_redox_2"/>
    <property type="match status" value="1"/>
</dbReference>
<keyword evidence="3" id="KW-0560">Oxidoreductase</keyword>
<dbReference type="OrthoDB" id="27340at2157"/>
<feature type="domain" description="FAD/NAD(P)-binding" evidence="6">
    <location>
        <begin position="4"/>
        <end position="290"/>
    </location>
</feature>
<keyword evidence="5" id="KW-0676">Redox-active center</keyword>
<dbReference type="PRINTS" id="PR00469">
    <property type="entry name" value="PNDRDTASEII"/>
</dbReference>
<dbReference type="Proteomes" id="UP000217784">
    <property type="component" value="Unassembled WGS sequence"/>
</dbReference>